<gene>
    <name evidence="1" type="ORF">BG845_03280</name>
</gene>
<evidence type="ECO:0000313" key="2">
    <source>
        <dbReference type="Proteomes" id="UP000194360"/>
    </source>
</evidence>
<dbReference type="InterPro" id="IPR036390">
    <property type="entry name" value="WH_DNA-bd_sf"/>
</dbReference>
<dbReference type="AlphaFoldDB" id="A0A1Y2MWZ2"/>
<keyword evidence="2" id="KW-1185">Reference proteome</keyword>
<proteinExistence type="predicted"/>
<name>A0A1Y2MWZ2_PSEAH</name>
<organism evidence="1 2">
    <name type="scientific">Pseudonocardia autotrophica</name>
    <name type="common">Amycolata autotrophica</name>
    <name type="synonym">Nocardia autotrophica</name>
    <dbReference type="NCBI Taxonomy" id="2074"/>
    <lineage>
        <taxon>Bacteria</taxon>
        <taxon>Bacillati</taxon>
        <taxon>Actinomycetota</taxon>
        <taxon>Actinomycetes</taxon>
        <taxon>Pseudonocardiales</taxon>
        <taxon>Pseudonocardiaceae</taxon>
        <taxon>Pseudonocardia</taxon>
    </lineage>
</organism>
<accession>A0A1Y2MWZ2</accession>
<dbReference type="Gene3D" id="1.10.10.10">
    <property type="entry name" value="Winged helix-like DNA-binding domain superfamily/Winged helix DNA-binding domain"/>
    <property type="match status" value="1"/>
</dbReference>
<dbReference type="SUPFAM" id="SSF46785">
    <property type="entry name" value="Winged helix' DNA-binding domain"/>
    <property type="match status" value="1"/>
</dbReference>
<sequence length="189" mass="21381">MVYLDQYHSLVPASMLDNPAITSLLGLLVERPLHLYALSKELPRRLDASGLPTGRGSLRNLLVRLHDIGWIELVRPDATDDVATYRTTREGVDELRKRVRSQVEDTSPDHDHFIQAIAYIGLFEAQEACLLLGRRRERLATHLADVTREHARALDGGQPWTHLAEVDYTLSQTAAAIAWLDRTIDRLRS</sequence>
<evidence type="ECO:0008006" key="3">
    <source>
        <dbReference type="Google" id="ProtNLM"/>
    </source>
</evidence>
<dbReference type="InterPro" id="IPR036388">
    <property type="entry name" value="WH-like_DNA-bd_sf"/>
</dbReference>
<reference evidence="1 2" key="1">
    <citation type="submission" date="2016-09" db="EMBL/GenBank/DDBJ databases">
        <title>Pseudonocardia autotrophica DSM535, a candidate organism with high potential of specific P450 cytochromes.</title>
        <authorList>
            <person name="Grumaz C."/>
            <person name="Vainshtein Y."/>
            <person name="Kirstahler P."/>
            <person name="Sohn K."/>
        </authorList>
    </citation>
    <scope>NUCLEOTIDE SEQUENCE [LARGE SCALE GENOMIC DNA]</scope>
    <source>
        <strain evidence="1 2">DSM 535</strain>
    </source>
</reference>
<dbReference type="STRING" id="2074.BG845_03280"/>
<comment type="caution">
    <text evidence="1">The sequence shown here is derived from an EMBL/GenBank/DDBJ whole genome shotgun (WGS) entry which is preliminary data.</text>
</comment>
<dbReference type="Proteomes" id="UP000194360">
    <property type="component" value="Unassembled WGS sequence"/>
</dbReference>
<dbReference type="EMBL" id="MIGB01000016">
    <property type="protein sequence ID" value="OSY39683.1"/>
    <property type="molecule type" value="Genomic_DNA"/>
</dbReference>
<protein>
    <recommendedName>
        <fullName evidence="3">Transcriptional regulator PadR-like family protein</fullName>
    </recommendedName>
</protein>
<evidence type="ECO:0000313" key="1">
    <source>
        <dbReference type="EMBL" id="OSY39683.1"/>
    </source>
</evidence>